<dbReference type="InterPro" id="IPR035996">
    <property type="entry name" value="4pyrrol_Methylase_sf"/>
</dbReference>
<accession>A0A9X3NQH4</accession>
<evidence type="ECO:0000313" key="7">
    <source>
        <dbReference type="EMBL" id="MDA0185577.1"/>
    </source>
</evidence>
<evidence type="ECO:0000256" key="2">
    <source>
        <dbReference type="ARBA" id="ARBA00022573"/>
    </source>
</evidence>
<feature type="domain" description="Tetrapyrrole methylase" evidence="6">
    <location>
        <begin position="3"/>
        <end position="204"/>
    </location>
</feature>
<dbReference type="AlphaFoldDB" id="A0A9X3NQH4"/>
<dbReference type="Pfam" id="PF00590">
    <property type="entry name" value="TP_methylase"/>
    <property type="match status" value="1"/>
</dbReference>
<evidence type="ECO:0000256" key="4">
    <source>
        <dbReference type="ARBA" id="ARBA00022679"/>
    </source>
</evidence>
<keyword evidence="8" id="KW-1185">Reference proteome</keyword>
<dbReference type="InterPro" id="IPR006363">
    <property type="entry name" value="Cbl_synth_CobJ/CibH_dom"/>
</dbReference>
<gene>
    <name evidence="7" type="ORF">OJ997_35055</name>
</gene>
<reference evidence="7" key="1">
    <citation type="submission" date="2022-10" db="EMBL/GenBank/DDBJ databases">
        <title>The WGS of Solirubrobacter phytolaccae KCTC 29190.</title>
        <authorList>
            <person name="Jiang Z."/>
        </authorList>
    </citation>
    <scope>NUCLEOTIDE SEQUENCE</scope>
    <source>
        <strain evidence="7">KCTC 29190</strain>
    </source>
</reference>
<dbReference type="InterPro" id="IPR014777">
    <property type="entry name" value="4pyrrole_Mease_sub1"/>
</dbReference>
<proteinExistence type="predicted"/>
<dbReference type="Gene3D" id="3.40.1010.10">
    <property type="entry name" value="Cobalt-precorrin-4 Transmethylase, Domain 1"/>
    <property type="match status" value="1"/>
</dbReference>
<dbReference type="RefSeq" id="WP_270030084.1">
    <property type="nucleotide sequence ID" value="NZ_JAPDDP010000123.1"/>
</dbReference>
<feature type="non-terminal residue" evidence="7">
    <location>
        <position position="263"/>
    </location>
</feature>
<dbReference type="CDD" id="cd11646">
    <property type="entry name" value="Precorrin_3B_C17_MT"/>
    <property type="match status" value="1"/>
</dbReference>
<dbReference type="SUPFAM" id="SSF53790">
    <property type="entry name" value="Tetrapyrrole methylase"/>
    <property type="match status" value="1"/>
</dbReference>
<dbReference type="Gene3D" id="3.30.950.10">
    <property type="entry name" value="Methyltransferase, Cobalt-precorrin-4 Transmethylase, Domain 2"/>
    <property type="match status" value="1"/>
</dbReference>
<dbReference type="GO" id="GO:0008168">
    <property type="term" value="F:methyltransferase activity"/>
    <property type="evidence" value="ECO:0007669"/>
    <property type="project" value="UniProtKB-KW"/>
</dbReference>
<dbReference type="GO" id="GO:0032259">
    <property type="term" value="P:methylation"/>
    <property type="evidence" value="ECO:0007669"/>
    <property type="project" value="UniProtKB-KW"/>
</dbReference>
<comment type="pathway">
    <text evidence="1">Cofactor biosynthesis; adenosylcobalamin biosynthesis.</text>
</comment>
<organism evidence="7 8">
    <name type="scientific">Solirubrobacter phytolaccae</name>
    <dbReference type="NCBI Taxonomy" id="1404360"/>
    <lineage>
        <taxon>Bacteria</taxon>
        <taxon>Bacillati</taxon>
        <taxon>Actinomycetota</taxon>
        <taxon>Thermoleophilia</taxon>
        <taxon>Solirubrobacterales</taxon>
        <taxon>Solirubrobacteraceae</taxon>
        <taxon>Solirubrobacter</taxon>
    </lineage>
</organism>
<dbReference type="InterPro" id="IPR014776">
    <property type="entry name" value="4pyrrole_Mease_sub2"/>
</dbReference>
<keyword evidence="2" id="KW-0169">Cobalamin biosynthesis</keyword>
<name>A0A9X3NQH4_9ACTN</name>
<evidence type="ECO:0000256" key="3">
    <source>
        <dbReference type="ARBA" id="ARBA00022603"/>
    </source>
</evidence>
<protein>
    <submittedName>
        <fullName evidence="7">Precorrin-3B C(17)-methyltransferase</fullName>
    </submittedName>
</protein>
<keyword evidence="4" id="KW-0808">Transferase</keyword>
<dbReference type="Proteomes" id="UP001147653">
    <property type="component" value="Unassembled WGS sequence"/>
</dbReference>
<dbReference type="InterPro" id="IPR000878">
    <property type="entry name" value="4pyrrol_Mease"/>
</dbReference>
<evidence type="ECO:0000259" key="6">
    <source>
        <dbReference type="Pfam" id="PF00590"/>
    </source>
</evidence>
<dbReference type="GO" id="GO:0009236">
    <property type="term" value="P:cobalamin biosynthetic process"/>
    <property type="evidence" value="ECO:0007669"/>
    <property type="project" value="UniProtKB-KW"/>
</dbReference>
<dbReference type="InterPro" id="IPR051810">
    <property type="entry name" value="Precorrin_MeTrfase"/>
</dbReference>
<keyword evidence="5" id="KW-0949">S-adenosyl-L-methionine</keyword>
<dbReference type="EMBL" id="JAPDDP010000123">
    <property type="protein sequence ID" value="MDA0185577.1"/>
    <property type="molecule type" value="Genomic_DNA"/>
</dbReference>
<sequence>MSLFIVGLGPGGPEHRTAAAERAVREADVVVGYGPYVDQCADLLDAQEVVRGRMGEELERAREAVERARSARVALVSSGDAGVHGMAARTLAMAEGIEVTVVPGVTAALATAARLGAPLADDWATLSLSDLHLPLETVERRLTGLAMSGIALALYNPRSKTRTEPFDRALAILREHRAADTPVVVATDVAREGETLEHTTLATLDPTTVTMRSLVLVAGETAHWSGEWLVALRDLAPDARRAASLPAVAAATPAATPPAATPA</sequence>
<evidence type="ECO:0000256" key="1">
    <source>
        <dbReference type="ARBA" id="ARBA00004953"/>
    </source>
</evidence>
<evidence type="ECO:0000256" key="5">
    <source>
        <dbReference type="ARBA" id="ARBA00022691"/>
    </source>
</evidence>
<dbReference type="PANTHER" id="PTHR47036:SF1">
    <property type="entry name" value="COBALT-FACTOR III C(17)-METHYLTRANSFERASE-RELATED"/>
    <property type="match status" value="1"/>
</dbReference>
<evidence type="ECO:0000313" key="8">
    <source>
        <dbReference type="Proteomes" id="UP001147653"/>
    </source>
</evidence>
<dbReference type="PANTHER" id="PTHR47036">
    <property type="entry name" value="COBALT-FACTOR III C(17)-METHYLTRANSFERASE-RELATED"/>
    <property type="match status" value="1"/>
</dbReference>
<comment type="caution">
    <text evidence="7">The sequence shown here is derived from an EMBL/GenBank/DDBJ whole genome shotgun (WGS) entry which is preliminary data.</text>
</comment>
<keyword evidence="3" id="KW-0489">Methyltransferase</keyword>